<evidence type="ECO:0000256" key="7">
    <source>
        <dbReference type="ARBA" id="ARBA00023136"/>
    </source>
</evidence>
<feature type="transmembrane region" description="Helical" evidence="10">
    <location>
        <begin position="505"/>
        <end position="525"/>
    </location>
</feature>
<dbReference type="GeneID" id="106672135"/>
<dbReference type="GO" id="GO:0015179">
    <property type="term" value="F:L-amino acid transmembrane transporter activity"/>
    <property type="evidence" value="ECO:0007669"/>
    <property type="project" value="TreeGrafter"/>
</dbReference>
<dbReference type="GO" id="GO:0005283">
    <property type="term" value="F:amino acid:sodium symporter activity"/>
    <property type="evidence" value="ECO:0007669"/>
    <property type="project" value="TreeGrafter"/>
</dbReference>
<accession>A0A8I6SF89</accession>
<keyword evidence="8" id="KW-0915">Sodium</keyword>
<evidence type="ECO:0000313" key="12">
    <source>
        <dbReference type="Proteomes" id="UP000494040"/>
    </source>
</evidence>
<feature type="transmembrane region" description="Helical" evidence="10">
    <location>
        <begin position="480"/>
        <end position="499"/>
    </location>
</feature>
<evidence type="ECO:0000313" key="11">
    <source>
        <dbReference type="EnsemblMetazoa" id="XP_024080998.1"/>
    </source>
</evidence>
<dbReference type="PANTHER" id="PTHR11616:SF323">
    <property type="entry name" value="SODIUM-DEPENDENT TRANSPORTER BEDRAGGLED"/>
    <property type="match status" value="1"/>
</dbReference>
<keyword evidence="7 10" id="KW-0472">Membrane</keyword>
<keyword evidence="4 10" id="KW-0812">Transmembrane</keyword>
<evidence type="ECO:0000256" key="6">
    <source>
        <dbReference type="ARBA" id="ARBA00022989"/>
    </source>
</evidence>
<feature type="transmembrane region" description="Helical" evidence="10">
    <location>
        <begin position="780"/>
        <end position="798"/>
    </location>
</feature>
<dbReference type="Pfam" id="PF00209">
    <property type="entry name" value="SNF"/>
    <property type="match status" value="2"/>
</dbReference>
<evidence type="ECO:0000256" key="10">
    <source>
        <dbReference type="SAM" id="Phobius"/>
    </source>
</evidence>
<dbReference type="OrthoDB" id="6366319at2759"/>
<feature type="compositionally biased region" description="Acidic residues" evidence="9">
    <location>
        <begin position="11"/>
        <end position="20"/>
    </location>
</feature>
<dbReference type="AlphaFoldDB" id="A0A8I6SF89"/>
<feature type="transmembrane region" description="Helical" evidence="10">
    <location>
        <begin position="589"/>
        <end position="619"/>
    </location>
</feature>
<feature type="transmembrane region" description="Helical" evidence="10">
    <location>
        <begin position="314"/>
        <end position="332"/>
    </location>
</feature>
<name>A0A8I6SF89_CIMLE</name>
<feature type="transmembrane region" description="Helical" evidence="10">
    <location>
        <begin position="747"/>
        <end position="774"/>
    </location>
</feature>
<dbReference type="InterPro" id="IPR000175">
    <property type="entry name" value="Na/ntran_symport"/>
</dbReference>
<evidence type="ECO:0000256" key="3">
    <source>
        <dbReference type="ARBA" id="ARBA00022448"/>
    </source>
</evidence>
<evidence type="ECO:0000256" key="2">
    <source>
        <dbReference type="ARBA" id="ARBA00006459"/>
    </source>
</evidence>
<reference evidence="11" key="1">
    <citation type="submission" date="2022-01" db="UniProtKB">
        <authorList>
            <consortium name="EnsemblMetazoa"/>
        </authorList>
    </citation>
    <scope>IDENTIFICATION</scope>
</reference>
<feature type="transmembrane region" description="Helical" evidence="10">
    <location>
        <begin position="707"/>
        <end position="735"/>
    </location>
</feature>
<dbReference type="PROSITE" id="PS50267">
    <property type="entry name" value="NA_NEUROTRAN_SYMP_3"/>
    <property type="match status" value="1"/>
</dbReference>
<evidence type="ECO:0000256" key="1">
    <source>
        <dbReference type="ARBA" id="ARBA00004141"/>
    </source>
</evidence>
<dbReference type="RefSeq" id="XP_024080998.1">
    <property type="nucleotide sequence ID" value="XM_024225230.1"/>
</dbReference>
<dbReference type="GO" id="GO:0046872">
    <property type="term" value="F:metal ion binding"/>
    <property type="evidence" value="ECO:0007669"/>
    <property type="project" value="UniProtKB-KW"/>
</dbReference>
<keyword evidence="6 10" id="KW-1133">Transmembrane helix</keyword>
<dbReference type="SUPFAM" id="SSF161070">
    <property type="entry name" value="SNF-like"/>
    <property type="match status" value="1"/>
</dbReference>
<feature type="transmembrane region" description="Helical" evidence="10">
    <location>
        <begin position="823"/>
        <end position="848"/>
    </location>
</feature>
<comment type="subcellular location">
    <subcellularLocation>
        <location evidence="1">Membrane</location>
        <topology evidence="1">Multi-pass membrane protein</topology>
    </subcellularLocation>
</comment>
<evidence type="ECO:0000256" key="4">
    <source>
        <dbReference type="ARBA" id="ARBA00022692"/>
    </source>
</evidence>
<dbReference type="Proteomes" id="UP000494040">
    <property type="component" value="Unassembled WGS sequence"/>
</dbReference>
<keyword evidence="3" id="KW-0813">Transport</keyword>
<keyword evidence="5" id="KW-0769">Symport</keyword>
<evidence type="ECO:0000256" key="8">
    <source>
        <dbReference type="PIRSR" id="PIRSR600175-1"/>
    </source>
</evidence>
<dbReference type="PRINTS" id="PR00176">
    <property type="entry name" value="NANEUSMPORT"/>
</dbReference>
<feature type="compositionally biased region" description="Low complexity" evidence="9">
    <location>
        <begin position="251"/>
        <end position="265"/>
    </location>
</feature>
<protein>
    <recommendedName>
        <fullName evidence="13">Transporter</fullName>
    </recommendedName>
</protein>
<sequence length="1098" mass="122154">MTVTEVKMDGEVDLIEFEEGSPERGADERRGGSAVEREAEQGCEQAKRRLLITEWDEAWARIVPEKNQKKTNQLKSLGDEADFLDAILGNMVTTTSDSEEPSTSGTGEYKDVEPSAPPLELDWDDTWDMPGGSGSAGGWQFLTLADSTEPALLTAGSFRRSRRKAESADGHRSSPGRRTRSASPSFPVNHPVDVEAEVEPTTPETPPTPPPMVQWPSRPKESRRDDGGDVGTSSGMTNSGAAGPSTASEIQQPQQQPQQQQQQQQWLRQSMRRITHFRLEDPPSPRQPSPVPVEDAQPTECEMANESLSPLGQWPHGLSSMLACLACTLGIFNISRFAILSVQFGANFILQFFLMSFILGIPLFTFHVSLGQLLGAGSMDMWKISPIFQGIGIALILTQALLGIYSIVGVSWMFVYFRDSFITKQDTYRWAEPYIGLLGPGWRYNSSLEETVPDYFSGVVLQRHTLISPANAPGHLKFQVTFNLAVVWMIVFISLSKGLKSYGKVVFLFSLVPTFGMLVLCTKLVSLTPITHRFHLSFPQTDWSEFFLNTKSWSAAMSEAFYTWGLLGSSAMQMASHNRPNHLLHRDTTLVTIITFSILVLAAFLANMCSQLLLAYGYLYVPSSFEKMSTYGFLHPTKLSYSELPPSLTTPVRFMTHNQYLTGEKVVMPGANLKQESGYQALRLATELVPATLAIIGSDRLSPFWSVLFYFILILFGIAQQLAIMHCVITGIMAIKVKTMKNWETTITLFTCVCGFILGLPMATELGIFVVYFLDYCVGGAWWIMLLYLIELVAVFMVRGRPYSGETIVATLFTKASPWLQNWAAPILCFIWNVILPVVLMVLCILVFKNGSYKDLYKWNAPLTYDYWPVWSRELGSLIQILPLLTIPFIGIVQSCRYLSKGPSDIFDRLQMLYRPSEESIVNIPEDLTPTADEELPATSNPVIATIEDPPPKYTPPPSYSTATGARIAKFLRQSFRRSLRRITHSLNTVESGIENPTVQSDTLAPPPPDYAAVLVEINQSRTPSSSNQPSDIAPTTSTLTVNEVAQILRSSFRRAVRDMNILESTSSERLVESATPISRDRIIMNQSESDKTIEGSS</sequence>
<dbReference type="PANTHER" id="PTHR11616">
    <property type="entry name" value="SODIUM/CHLORIDE DEPENDENT TRANSPORTER"/>
    <property type="match status" value="1"/>
</dbReference>
<feature type="compositionally biased region" description="Basic and acidic residues" evidence="9">
    <location>
        <begin position="1"/>
        <end position="10"/>
    </location>
</feature>
<dbReference type="EnsemblMetazoa" id="XM_024225230.1">
    <property type="protein sequence ID" value="XP_024080998.1"/>
    <property type="gene ID" value="LOC106672135"/>
</dbReference>
<feature type="transmembrane region" description="Helical" evidence="10">
    <location>
        <begin position="344"/>
        <end position="367"/>
    </location>
</feature>
<feature type="region of interest" description="Disordered" evidence="9">
    <location>
        <begin position="1"/>
        <end position="44"/>
    </location>
</feature>
<feature type="compositionally biased region" description="Polar residues" evidence="9">
    <location>
        <begin position="231"/>
        <end position="250"/>
    </location>
</feature>
<feature type="region of interest" description="Disordered" evidence="9">
    <location>
        <begin position="88"/>
        <end position="141"/>
    </location>
</feature>
<dbReference type="OMA" id="MDMWRIS"/>
<organism evidence="11 12">
    <name type="scientific">Cimex lectularius</name>
    <name type="common">Bed bug</name>
    <name type="synonym">Acanthia lectularia</name>
    <dbReference type="NCBI Taxonomy" id="79782"/>
    <lineage>
        <taxon>Eukaryota</taxon>
        <taxon>Metazoa</taxon>
        <taxon>Ecdysozoa</taxon>
        <taxon>Arthropoda</taxon>
        <taxon>Hexapoda</taxon>
        <taxon>Insecta</taxon>
        <taxon>Pterygota</taxon>
        <taxon>Neoptera</taxon>
        <taxon>Paraneoptera</taxon>
        <taxon>Hemiptera</taxon>
        <taxon>Heteroptera</taxon>
        <taxon>Panheteroptera</taxon>
        <taxon>Cimicomorpha</taxon>
        <taxon>Cimicidae</taxon>
        <taxon>Cimex</taxon>
    </lineage>
</organism>
<keyword evidence="12" id="KW-1185">Reference proteome</keyword>
<dbReference type="CTD" id="36747"/>
<evidence type="ECO:0008006" key="13">
    <source>
        <dbReference type="Google" id="ProtNLM"/>
    </source>
</evidence>
<proteinExistence type="inferred from homology"/>
<feature type="compositionally biased region" description="Basic and acidic residues" evidence="9">
    <location>
        <begin position="21"/>
        <end position="40"/>
    </location>
</feature>
<feature type="transmembrane region" description="Helical" evidence="10">
    <location>
        <begin position="387"/>
        <end position="415"/>
    </location>
</feature>
<dbReference type="InterPro" id="IPR037272">
    <property type="entry name" value="SNS_sf"/>
</dbReference>
<dbReference type="GO" id="GO:0005886">
    <property type="term" value="C:plasma membrane"/>
    <property type="evidence" value="ECO:0007669"/>
    <property type="project" value="TreeGrafter"/>
</dbReference>
<keyword evidence="8" id="KW-0479">Metal-binding</keyword>
<feature type="compositionally biased region" description="Low complexity" evidence="9">
    <location>
        <begin position="93"/>
        <end position="107"/>
    </location>
</feature>
<feature type="binding site" evidence="8">
    <location>
        <position position="333"/>
    </location>
    <ligand>
        <name>Na(+)</name>
        <dbReference type="ChEBI" id="CHEBI:29101"/>
        <label>1</label>
    </ligand>
</feature>
<dbReference type="GO" id="GO:0089718">
    <property type="term" value="P:amino acid import across plasma membrane"/>
    <property type="evidence" value="ECO:0007669"/>
    <property type="project" value="TreeGrafter"/>
</dbReference>
<evidence type="ECO:0000256" key="9">
    <source>
        <dbReference type="SAM" id="MobiDB-lite"/>
    </source>
</evidence>
<feature type="compositionally biased region" description="Basic and acidic residues" evidence="9">
    <location>
        <begin position="218"/>
        <end position="227"/>
    </location>
</feature>
<comment type="similarity">
    <text evidence="2">Belongs to the sodium:neurotransmitter symporter (SNF) (TC 2.A.22) family.</text>
</comment>
<feature type="compositionally biased region" description="Pro residues" evidence="9">
    <location>
        <begin position="203"/>
        <end position="213"/>
    </location>
</feature>
<evidence type="ECO:0000256" key="5">
    <source>
        <dbReference type="ARBA" id="ARBA00022847"/>
    </source>
</evidence>
<feature type="region of interest" description="Disordered" evidence="9">
    <location>
        <begin position="153"/>
        <end position="301"/>
    </location>
</feature>